<reference evidence="3" key="1">
    <citation type="journal article" date="2019" name="Int. J. Syst. Evol. Microbiol.">
        <title>The Global Catalogue of Microorganisms (GCM) 10K type strain sequencing project: providing services to taxonomists for standard genome sequencing and annotation.</title>
        <authorList>
            <consortium name="The Broad Institute Genomics Platform"/>
            <consortium name="The Broad Institute Genome Sequencing Center for Infectious Disease"/>
            <person name="Wu L."/>
            <person name="Ma J."/>
        </authorList>
    </citation>
    <scope>NUCLEOTIDE SEQUENCE [LARGE SCALE GENOMIC DNA]</scope>
    <source>
        <strain evidence="3">JCM 18015</strain>
    </source>
</reference>
<evidence type="ECO:0000256" key="1">
    <source>
        <dbReference type="SAM" id="MobiDB-lite"/>
    </source>
</evidence>
<feature type="region of interest" description="Disordered" evidence="1">
    <location>
        <begin position="98"/>
        <end position="120"/>
    </location>
</feature>
<name>A0ABP9L7H2_9RHOB</name>
<feature type="region of interest" description="Disordered" evidence="1">
    <location>
        <begin position="21"/>
        <end position="48"/>
    </location>
</feature>
<dbReference type="Proteomes" id="UP001499910">
    <property type="component" value="Unassembled WGS sequence"/>
</dbReference>
<gene>
    <name evidence="2" type="ORF">GCM10023209_13360</name>
</gene>
<evidence type="ECO:0000313" key="3">
    <source>
        <dbReference type="Proteomes" id="UP001499910"/>
    </source>
</evidence>
<dbReference type="EMBL" id="BAABHW010000002">
    <property type="protein sequence ID" value="GAA5070531.1"/>
    <property type="molecule type" value="Genomic_DNA"/>
</dbReference>
<comment type="caution">
    <text evidence="2">The sequence shown here is derived from an EMBL/GenBank/DDBJ whole genome shotgun (WGS) entry which is preliminary data.</text>
</comment>
<feature type="compositionally biased region" description="Basic and acidic residues" evidence="1">
    <location>
        <begin position="31"/>
        <end position="48"/>
    </location>
</feature>
<keyword evidence="3" id="KW-1185">Reference proteome</keyword>
<proteinExistence type="predicted"/>
<evidence type="ECO:0000313" key="2">
    <source>
        <dbReference type="EMBL" id="GAA5070531.1"/>
    </source>
</evidence>
<dbReference type="RefSeq" id="WP_259549913.1">
    <property type="nucleotide sequence ID" value="NZ_BAABHW010000002.1"/>
</dbReference>
<accession>A0ABP9L7H2</accession>
<evidence type="ECO:0008006" key="4">
    <source>
        <dbReference type="Google" id="ProtNLM"/>
    </source>
</evidence>
<sequence length="148" mass="15981">MMLTDGMGWVWQRRVTVGEGDPATELRHRHATEDEARRAAQAERDRGMRASGKINVTLAGFRGELMAEGIVALEGIKPELAGAWTLDSVRHELGSDRLQTSFTAERDNERAGATTAPAEDEANVAASLETATGFVQAQTLLAQQTAFA</sequence>
<protein>
    <recommendedName>
        <fullName evidence="4">Phage tail protein</fullName>
    </recommendedName>
</protein>
<organism evidence="2 3">
    <name type="scientific">[Roseibacterium] beibuensis</name>
    <dbReference type="NCBI Taxonomy" id="1193142"/>
    <lineage>
        <taxon>Bacteria</taxon>
        <taxon>Pseudomonadati</taxon>
        <taxon>Pseudomonadota</taxon>
        <taxon>Alphaproteobacteria</taxon>
        <taxon>Rhodobacterales</taxon>
        <taxon>Roseobacteraceae</taxon>
        <taxon>Roseicyclus</taxon>
    </lineage>
</organism>